<evidence type="ECO:0000313" key="2">
    <source>
        <dbReference type="EMBL" id="STZ58793.1"/>
    </source>
</evidence>
<reference evidence="2 3" key="1">
    <citation type="submission" date="2018-06" db="EMBL/GenBank/DDBJ databases">
        <authorList>
            <consortium name="Pathogen Informatics"/>
            <person name="Doyle S."/>
        </authorList>
    </citation>
    <scope>NUCLEOTIDE SEQUENCE [LARGE SCALE GENOMIC DNA]</scope>
    <source>
        <strain evidence="2 3">NCTC10821</strain>
    </source>
</reference>
<organism evidence="2 3">
    <name type="scientific">Mycolicibacterium tokaiense</name>
    <dbReference type="NCBI Taxonomy" id="39695"/>
    <lineage>
        <taxon>Bacteria</taxon>
        <taxon>Bacillati</taxon>
        <taxon>Actinomycetota</taxon>
        <taxon>Actinomycetes</taxon>
        <taxon>Mycobacteriales</taxon>
        <taxon>Mycobacteriaceae</taxon>
        <taxon>Mycolicibacterium</taxon>
    </lineage>
</organism>
<protein>
    <submittedName>
        <fullName evidence="2">Uncharacterized protein</fullName>
    </submittedName>
</protein>
<accession>A0A378TG61</accession>
<sequence>MKKENAEDDVISDPGKGAEDRADWADEGGATSEGPATDPDDA</sequence>
<evidence type="ECO:0000313" key="3">
    <source>
        <dbReference type="Proteomes" id="UP000254978"/>
    </source>
</evidence>
<dbReference type="RefSeq" id="WP_264038766.1">
    <property type="nucleotide sequence ID" value="NZ_AP022600.1"/>
</dbReference>
<dbReference type="Proteomes" id="UP000254978">
    <property type="component" value="Unassembled WGS sequence"/>
</dbReference>
<dbReference type="EMBL" id="UGQT01000001">
    <property type="protein sequence ID" value="STZ58793.1"/>
    <property type="molecule type" value="Genomic_DNA"/>
</dbReference>
<gene>
    <name evidence="2" type="ORF">NCTC10821_02308</name>
</gene>
<proteinExistence type="predicted"/>
<keyword evidence="3" id="KW-1185">Reference proteome</keyword>
<feature type="compositionally biased region" description="Acidic residues" evidence="1">
    <location>
        <begin position="1"/>
        <end position="11"/>
    </location>
</feature>
<evidence type="ECO:0000256" key="1">
    <source>
        <dbReference type="SAM" id="MobiDB-lite"/>
    </source>
</evidence>
<feature type="region of interest" description="Disordered" evidence="1">
    <location>
        <begin position="1"/>
        <end position="42"/>
    </location>
</feature>
<name>A0A378TG61_9MYCO</name>
<dbReference type="AlphaFoldDB" id="A0A378TG61"/>